<name>A0A8H4VY09_9HELO</name>
<dbReference type="Pfam" id="PF14441">
    <property type="entry name" value="OTT_1508_deam"/>
    <property type="match status" value="1"/>
</dbReference>
<reference evidence="2 3" key="1">
    <citation type="submission" date="2020-03" db="EMBL/GenBank/DDBJ databases">
        <title>Draft Genome Sequence of Cudoniella acicularis.</title>
        <authorList>
            <person name="Buettner E."/>
            <person name="Kellner H."/>
        </authorList>
    </citation>
    <scope>NUCLEOTIDE SEQUENCE [LARGE SCALE GENOMIC DNA]</scope>
    <source>
        <strain evidence="2 3">DSM 108380</strain>
    </source>
</reference>
<comment type="caution">
    <text evidence="2">The sequence shown here is derived from an EMBL/GenBank/DDBJ whole genome shotgun (WGS) entry which is preliminary data.</text>
</comment>
<dbReference type="InterPro" id="IPR027796">
    <property type="entry name" value="OTT_1508_deam-like"/>
</dbReference>
<keyword evidence="3" id="KW-1185">Reference proteome</keyword>
<feature type="domain" description="Heterokaryon incompatibility" evidence="1">
    <location>
        <begin position="108"/>
        <end position="214"/>
    </location>
</feature>
<sequence length="546" mass="62213">MDAKFNIQDRLQAQYHDKDFRPRVHAELNLLEYFHMNRLPFVDDDRFIGCSKPACYCCYHYISLHPGGFVRPSSHGIRYLNWRPPDLVNATDTIIHVIFWVFANFISDDAILVTRMLGERYLWVDAVCIKQDDPDDVAIQIKAMGAIYKASTITIVNADGRNAHAGLPGVRPGSRNVKQLTFRIGDFTWIATQPPLGNLLGGTVWSSRAWTYQEGLFSRRKLIFVAGLAYYQCVEDVCTGTGSYHIISIFTTLVKYTDKEIAPIEYVILADLHSLIFSAPQSTADFDDFHSLDYYFYEYNAIVDNYTARSLGIPTDILLAFRGIESGLGARMGSEFLWGLPIKYFDLALLWLFLEGLDQGCQIPLPVDKATWRLEEYAESGQNPTRRLGTSQPFPSWAWCGWNGRAAYNISGLSLAELIPSKVQSAIDWPWRKCLALEVSHSIRGIANSGILEFETSVAQVTLRNLHYPGSFNRFWDKPRYNCAIVVQECILLSKLDIRECVAWEFLGVMLIDRDVNRICYRKDVAVISEADWISCQPRKELIQLE</sequence>
<dbReference type="Pfam" id="PF06985">
    <property type="entry name" value="HET"/>
    <property type="match status" value="1"/>
</dbReference>
<dbReference type="EMBL" id="JAAMPI010001062">
    <property type="protein sequence ID" value="KAF4626908.1"/>
    <property type="molecule type" value="Genomic_DNA"/>
</dbReference>
<dbReference type="InterPro" id="IPR010730">
    <property type="entry name" value="HET"/>
</dbReference>
<protein>
    <recommendedName>
        <fullName evidence="1">Heterokaryon incompatibility domain-containing protein</fullName>
    </recommendedName>
</protein>
<proteinExistence type="predicted"/>
<dbReference type="OrthoDB" id="3251507at2759"/>
<evidence type="ECO:0000313" key="2">
    <source>
        <dbReference type="EMBL" id="KAF4626908.1"/>
    </source>
</evidence>
<organism evidence="2 3">
    <name type="scientific">Cudoniella acicularis</name>
    <dbReference type="NCBI Taxonomy" id="354080"/>
    <lineage>
        <taxon>Eukaryota</taxon>
        <taxon>Fungi</taxon>
        <taxon>Dikarya</taxon>
        <taxon>Ascomycota</taxon>
        <taxon>Pezizomycotina</taxon>
        <taxon>Leotiomycetes</taxon>
        <taxon>Helotiales</taxon>
        <taxon>Tricladiaceae</taxon>
        <taxon>Cudoniella</taxon>
    </lineage>
</organism>
<dbReference type="AlphaFoldDB" id="A0A8H4VY09"/>
<evidence type="ECO:0000259" key="1">
    <source>
        <dbReference type="Pfam" id="PF06985"/>
    </source>
</evidence>
<gene>
    <name evidence="2" type="ORF">G7Y89_g11247</name>
</gene>
<evidence type="ECO:0000313" key="3">
    <source>
        <dbReference type="Proteomes" id="UP000566819"/>
    </source>
</evidence>
<dbReference type="PANTHER" id="PTHR33112:SF12">
    <property type="entry name" value="HETEROKARYON INCOMPATIBILITY DOMAIN-CONTAINING PROTEIN"/>
    <property type="match status" value="1"/>
</dbReference>
<dbReference type="PANTHER" id="PTHR33112">
    <property type="entry name" value="DOMAIN PROTEIN, PUTATIVE-RELATED"/>
    <property type="match status" value="1"/>
</dbReference>
<dbReference type="Proteomes" id="UP000566819">
    <property type="component" value="Unassembled WGS sequence"/>
</dbReference>
<accession>A0A8H4VY09</accession>